<protein>
    <submittedName>
        <fullName evidence="3">7538_t:CDS:1</fullName>
    </submittedName>
</protein>
<keyword evidence="4" id="KW-1185">Reference proteome</keyword>
<reference evidence="3" key="1">
    <citation type="submission" date="2021-06" db="EMBL/GenBank/DDBJ databases">
        <authorList>
            <person name="Kallberg Y."/>
            <person name="Tangrot J."/>
            <person name="Rosling A."/>
        </authorList>
    </citation>
    <scope>NUCLEOTIDE SEQUENCE</scope>
    <source>
        <strain evidence="3">MT106</strain>
    </source>
</reference>
<dbReference type="SUPFAM" id="SSF47729">
    <property type="entry name" value="IHF-like DNA-binding proteins"/>
    <property type="match status" value="1"/>
</dbReference>
<name>A0A9N9CLN5_9GLOM</name>
<dbReference type="GO" id="GO:0003677">
    <property type="term" value="F:DNA binding"/>
    <property type="evidence" value="ECO:0007669"/>
    <property type="project" value="UniProtKB-KW"/>
</dbReference>
<proteinExistence type="inferred from homology"/>
<dbReference type="EMBL" id="CAJVPL010002291">
    <property type="protein sequence ID" value="CAG8605774.1"/>
    <property type="molecule type" value="Genomic_DNA"/>
</dbReference>
<dbReference type="OrthoDB" id="2401446at2759"/>
<evidence type="ECO:0000313" key="4">
    <source>
        <dbReference type="Proteomes" id="UP000789831"/>
    </source>
</evidence>
<dbReference type="GO" id="GO:0005829">
    <property type="term" value="C:cytosol"/>
    <property type="evidence" value="ECO:0007669"/>
    <property type="project" value="TreeGrafter"/>
</dbReference>
<dbReference type="GO" id="GO:0030527">
    <property type="term" value="F:structural constituent of chromatin"/>
    <property type="evidence" value="ECO:0007669"/>
    <property type="project" value="InterPro"/>
</dbReference>
<sequence>MSKSLITGKKQLTERIAKKTKYPQNQVITIIEELLEQTKKALVKGEEVRFIGYYSLKTTMTKPRMAMNLQTKKKMKVPSKRVPKSKAIKLKNLNIEPLSVAKYFYGKGFEDYRLMQDMIYLTYREILKKENQVLFQEKFQA</sequence>
<accession>A0A9N9CLN5</accession>
<gene>
    <name evidence="3" type="ORF">AGERDE_LOCUS9332</name>
</gene>
<evidence type="ECO:0000313" key="3">
    <source>
        <dbReference type="EMBL" id="CAG8605774.1"/>
    </source>
</evidence>
<keyword evidence="1" id="KW-0238">DNA-binding</keyword>
<comment type="similarity">
    <text evidence="2">Belongs to the bacterial histone-like protein family.</text>
</comment>
<comment type="caution">
    <text evidence="3">The sequence shown here is derived from an EMBL/GenBank/DDBJ whole genome shotgun (WGS) entry which is preliminary data.</text>
</comment>
<dbReference type="Gene3D" id="4.10.520.10">
    <property type="entry name" value="IHF-like DNA-binding proteins"/>
    <property type="match status" value="1"/>
</dbReference>
<dbReference type="InterPro" id="IPR000119">
    <property type="entry name" value="Hist_DNA-bd"/>
</dbReference>
<dbReference type="InterPro" id="IPR010992">
    <property type="entry name" value="IHF-like_DNA-bd_dom_sf"/>
</dbReference>
<dbReference type="PANTHER" id="PTHR33175:SF3">
    <property type="entry name" value="DNA-BINDING PROTEIN HU-BETA"/>
    <property type="match status" value="1"/>
</dbReference>
<organism evidence="3 4">
    <name type="scientific">Ambispora gerdemannii</name>
    <dbReference type="NCBI Taxonomy" id="144530"/>
    <lineage>
        <taxon>Eukaryota</taxon>
        <taxon>Fungi</taxon>
        <taxon>Fungi incertae sedis</taxon>
        <taxon>Mucoromycota</taxon>
        <taxon>Glomeromycotina</taxon>
        <taxon>Glomeromycetes</taxon>
        <taxon>Archaeosporales</taxon>
        <taxon>Ambisporaceae</taxon>
        <taxon>Ambispora</taxon>
    </lineage>
</organism>
<evidence type="ECO:0000256" key="2">
    <source>
        <dbReference type="RuleBase" id="RU003939"/>
    </source>
</evidence>
<dbReference type="AlphaFoldDB" id="A0A9N9CLN5"/>
<evidence type="ECO:0000256" key="1">
    <source>
        <dbReference type="ARBA" id="ARBA00023125"/>
    </source>
</evidence>
<dbReference type="Pfam" id="PF00216">
    <property type="entry name" value="Bac_DNA_binding"/>
    <property type="match status" value="1"/>
</dbReference>
<dbReference type="SMART" id="SM00411">
    <property type="entry name" value="BHL"/>
    <property type="match status" value="1"/>
</dbReference>
<dbReference type="Proteomes" id="UP000789831">
    <property type="component" value="Unassembled WGS sequence"/>
</dbReference>
<dbReference type="PANTHER" id="PTHR33175">
    <property type="entry name" value="DNA-BINDING PROTEIN HU"/>
    <property type="match status" value="1"/>
</dbReference>